<sequence>MLSRDQLIHLFDRFAFLTSQADVKRRIKQAVNDNQEAVAVTTTIQEEIFTEMGIDPRFGIACLGKVNAVYENDRDLMIQFYRFIAKEELACDEAELDPDEFSEKMLSHHRLHEQQLEMLKYMRRFHPDDQSVILETLRRQMEGSSFDGGAVLSPGHIEEIVRSRASPSPRDSR</sequence>
<dbReference type="EMBL" id="LR746274">
    <property type="protein sequence ID" value="CAA7405202.1"/>
    <property type="molecule type" value="Genomic_DNA"/>
</dbReference>
<proteinExistence type="predicted"/>
<gene>
    <name evidence="1" type="ORF">SI8410_11015880</name>
</gene>
<dbReference type="OrthoDB" id="1867012at2759"/>
<dbReference type="PANTHER" id="PTHR36763:SF1">
    <property type="entry name" value="EXPRESSED PROTEIN"/>
    <property type="match status" value="1"/>
</dbReference>
<evidence type="ECO:0000313" key="2">
    <source>
        <dbReference type="Proteomes" id="UP000663760"/>
    </source>
</evidence>
<accession>A0A7I8L5Z0</accession>
<reference evidence="1" key="1">
    <citation type="submission" date="2020-02" db="EMBL/GenBank/DDBJ databases">
        <authorList>
            <person name="Scholz U."/>
            <person name="Mascher M."/>
            <person name="Fiebig A."/>
        </authorList>
    </citation>
    <scope>NUCLEOTIDE SEQUENCE</scope>
</reference>
<dbReference type="PANTHER" id="PTHR36763">
    <property type="entry name" value="EXPRESSED PROTEIN"/>
    <property type="match status" value="1"/>
</dbReference>
<keyword evidence="2" id="KW-1185">Reference proteome</keyword>
<dbReference type="Proteomes" id="UP000663760">
    <property type="component" value="Chromosome 11"/>
</dbReference>
<name>A0A7I8L5Z0_SPIIN</name>
<evidence type="ECO:0000313" key="1">
    <source>
        <dbReference type="EMBL" id="CAA7405202.1"/>
    </source>
</evidence>
<protein>
    <submittedName>
        <fullName evidence="1">Uncharacterized protein</fullName>
    </submittedName>
</protein>
<dbReference type="AlphaFoldDB" id="A0A7I8L5Z0"/>
<organism evidence="1 2">
    <name type="scientific">Spirodela intermedia</name>
    <name type="common">Intermediate duckweed</name>
    <dbReference type="NCBI Taxonomy" id="51605"/>
    <lineage>
        <taxon>Eukaryota</taxon>
        <taxon>Viridiplantae</taxon>
        <taxon>Streptophyta</taxon>
        <taxon>Embryophyta</taxon>
        <taxon>Tracheophyta</taxon>
        <taxon>Spermatophyta</taxon>
        <taxon>Magnoliopsida</taxon>
        <taxon>Liliopsida</taxon>
        <taxon>Araceae</taxon>
        <taxon>Lemnoideae</taxon>
        <taxon>Spirodela</taxon>
    </lineage>
</organism>